<protein>
    <submittedName>
        <fullName evidence="3">Uncharacterized protein</fullName>
    </submittedName>
</protein>
<accession>A0A382UNF5</accession>
<feature type="transmembrane region" description="Helical" evidence="2">
    <location>
        <begin position="74"/>
        <end position="92"/>
    </location>
</feature>
<feature type="transmembrane region" description="Helical" evidence="2">
    <location>
        <begin position="126"/>
        <end position="144"/>
    </location>
</feature>
<name>A0A382UNF5_9ZZZZ</name>
<feature type="region of interest" description="Disordered" evidence="1">
    <location>
        <begin position="1"/>
        <end position="23"/>
    </location>
</feature>
<keyword evidence="2" id="KW-0812">Transmembrane</keyword>
<feature type="transmembrane region" description="Helical" evidence="2">
    <location>
        <begin position="156"/>
        <end position="173"/>
    </location>
</feature>
<feature type="non-terminal residue" evidence="3">
    <location>
        <position position="291"/>
    </location>
</feature>
<evidence type="ECO:0000256" key="2">
    <source>
        <dbReference type="SAM" id="Phobius"/>
    </source>
</evidence>
<organism evidence="3">
    <name type="scientific">marine metagenome</name>
    <dbReference type="NCBI Taxonomy" id="408172"/>
    <lineage>
        <taxon>unclassified sequences</taxon>
        <taxon>metagenomes</taxon>
        <taxon>ecological metagenomes</taxon>
    </lineage>
</organism>
<dbReference type="EMBL" id="UINC01145585">
    <property type="protein sequence ID" value="SVD35806.1"/>
    <property type="molecule type" value="Genomic_DNA"/>
</dbReference>
<evidence type="ECO:0000313" key="3">
    <source>
        <dbReference type="EMBL" id="SVD35806.1"/>
    </source>
</evidence>
<feature type="transmembrane region" description="Helical" evidence="2">
    <location>
        <begin position="265"/>
        <end position="283"/>
    </location>
</feature>
<proteinExistence type="predicted"/>
<keyword evidence="2" id="KW-0472">Membrane</keyword>
<gene>
    <name evidence="3" type="ORF">METZ01_LOCUS388660</name>
</gene>
<feature type="compositionally biased region" description="Polar residues" evidence="1">
    <location>
        <begin position="1"/>
        <end position="12"/>
    </location>
</feature>
<keyword evidence="2" id="KW-1133">Transmembrane helix</keyword>
<sequence>PGGSPTDATAGSQPDYESDQPKDSDEAIGQIFEVFDRESGPKPGDILPDGTVYETPELDTITEIAVQGERRLHWALMVTMIVVYSLIGWLVATALDPMLATAGLIGLATLGFILGERWIPDKGMHILGVTWVIISMKLLYGLALDAHHWGWIDTPQLGGSLIGLVGVNILVGYRHKHDAIMAQATLVSLALASAAGSVGGEMGVAVMIMLATMLLHGLAFHRQSGNLASLGIAASHLWIGLHAIQSDSLEIGALEILPLTDPMPLFLLALAVTCINGSMAARFSRAENWFS</sequence>
<evidence type="ECO:0000256" key="1">
    <source>
        <dbReference type="SAM" id="MobiDB-lite"/>
    </source>
</evidence>
<dbReference type="AlphaFoldDB" id="A0A382UNF5"/>
<feature type="transmembrane region" description="Helical" evidence="2">
    <location>
        <begin position="98"/>
        <end position="114"/>
    </location>
</feature>
<reference evidence="3" key="1">
    <citation type="submission" date="2018-05" db="EMBL/GenBank/DDBJ databases">
        <authorList>
            <person name="Lanie J.A."/>
            <person name="Ng W.-L."/>
            <person name="Kazmierczak K.M."/>
            <person name="Andrzejewski T.M."/>
            <person name="Davidsen T.M."/>
            <person name="Wayne K.J."/>
            <person name="Tettelin H."/>
            <person name="Glass J.I."/>
            <person name="Rusch D."/>
            <person name="Podicherti R."/>
            <person name="Tsui H.-C.T."/>
            <person name="Winkler M.E."/>
        </authorList>
    </citation>
    <scope>NUCLEOTIDE SEQUENCE</scope>
</reference>
<feature type="non-terminal residue" evidence="3">
    <location>
        <position position="1"/>
    </location>
</feature>